<dbReference type="Proteomes" id="UP000031364">
    <property type="component" value="Unassembled WGS sequence"/>
</dbReference>
<reference evidence="2 3" key="1">
    <citation type="journal article" date="2014" name="Int. J. Syst. Evol. Microbiol.">
        <title>Nocardia vulneris sp. nov., isolated from wounds of human patients in North America.</title>
        <authorList>
            <person name="Lasker B.A."/>
            <person name="Bell M."/>
            <person name="Klenk H.P."/>
            <person name="Sproer C."/>
            <person name="Schumann C."/>
            <person name="Schumann P."/>
            <person name="Brown J.M."/>
        </authorList>
    </citation>
    <scope>NUCLEOTIDE SEQUENCE [LARGE SCALE GENOMIC DNA]</scope>
    <source>
        <strain evidence="2 3">W9851</strain>
    </source>
</reference>
<dbReference type="EMBL" id="JNFP01000009">
    <property type="protein sequence ID" value="KIA65158.1"/>
    <property type="molecule type" value="Genomic_DNA"/>
</dbReference>
<evidence type="ECO:0000313" key="3">
    <source>
        <dbReference type="Proteomes" id="UP000031364"/>
    </source>
</evidence>
<protein>
    <recommendedName>
        <fullName evidence="4">ER-bound oxygenase mpaB/mpaB'/Rubber oxygenase catalytic domain-containing protein</fullName>
    </recommendedName>
</protein>
<evidence type="ECO:0008006" key="4">
    <source>
        <dbReference type="Google" id="ProtNLM"/>
    </source>
</evidence>
<evidence type="ECO:0000313" key="2">
    <source>
        <dbReference type="EMBL" id="KIA65158.1"/>
    </source>
</evidence>
<comment type="caution">
    <text evidence="2">The sequence shown here is derived from an EMBL/GenBank/DDBJ whole genome shotgun (WGS) entry which is preliminary data.</text>
</comment>
<keyword evidence="3" id="KW-1185">Reference proteome</keyword>
<evidence type="ECO:0000256" key="1">
    <source>
        <dbReference type="SAM" id="MobiDB-lite"/>
    </source>
</evidence>
<organism evidence="2 3">
    <name type="scientific">Nocardia vulneris</name>
    <dbReference type="NCBI Taxonomy" id="1141657"/>
    <lineage>
        <taxon>Bacteria</taxon>
        <taxon>Bacillati</taxon>
        <taxon>Actinomycetota</taxon>
        <taxon>Actinomycetes</taxon>
        <taxon>Mycobacteriales</taxon>
        <taxon>Nocardiaceae</taxon>
        <taxon>Nocardia</taxon>
    </lineage>
</organism>
<proteinExistence type="predicted"/>
<feature type="region of interest" description="Disordered" evidence="1">
    <location>
        <begin position="414"/>
        <end position="444"/>
    </location>
</feature>
<sequence>MFRQLATKLPKLTDPLTPADAVFTFHPEQLSRWLDEIWAQGGITVWPKVFTETKVPLGDPAAVKLTQLPDNLIKESFKSGVHGPTTGTPPFPPPLGYNPTNDPQVVPLWDHMFYAYLVESTGAVEIFAEVVRRYVVGETLPAPSVETMAWVRATEELFFRDPPLFRVGGLTSQLRPDARVNRRNAYWRMFGLDLPHPAPGADSQAWKRDAGAASNIRFIEMWNELLRQVWLGIENERNTSGSNPTDASYIGYLCQTLAEMLRLRRLGGMLSREEFSYVCLLNWFHLTVDYESAVVRDLSANAGISGGNPADRLATIGRRVGVAPSRQARELFELATLVSPLLWAIELGVFDEQSQAELLYRSTGVPGPGPAQTMNRIIDLWQSATGERVKDLAVTMRRSTNQVRSAQPTKLLPAGVLSGTTAPSAPAAPAAAATNGHRRVAPRL</sequence>
<feature type="compositionally biased region" description="Low complexity" evidence="1">
    <location>
        <begin position="420"/>
        <end position="434"/>
    </location>
</feature>
<name>A0ABR4ZIR3_9NOCA</name>
<accession>A0ABR4ZIR3</accession>
<gene>
    <name evidence="2" type="ORF">FG87_09730</name>
</gene>